<organism evidence="1 2">
    <name type="scientific">Albula goreensis</name>
    <dbReference type="NCBI Taxonomy" id="1534307"/>
    <lineage>
        <taxon>Eukaryota</taxon>
        <taxon>Metazoa</taxon>
        <taxon>Chordata</taxon>
        <taxon>Craniata</taxon>
        <taxon>Vertebrata</taxon>
        <taxon>Euteleostomi</taxon>
        <taxon>Actinopterygii</taxon>
        <taxon>Neopterygii</taxon>
        <taxon>Teleostei</taxon>
        <taxon>Albuliformes</taxon>
        <taxon>Albulidae</taxon>
        <taxon>Albula</taxon>
    </lineage>
</organism>
<comment type="caution">
    <text evidence="1">The sequence shown here is derived from an EMBL/GenBank/DDBJ whole genome shotgun (WGS) entry which is preliminary data.</text>
</comment>
<dbReference type="OrthoDB" id="10435836at2759"/>
<sequence length="66" mass="7611">MINRVEAGFCVNLLPRQVSQDPGGVHCVTRRTTSTTLKHRIRCPWSRSTVRNHKRTLVADKQIRDL</sequence>
<proteinExistence type="predicted"/>
<dbReference type="AlphaFoldDB" id="A0A8T3D8D3"/>
<dbReference type="Proteomes" id="UP000829720">
    <property type="component" value="Unassembled WGS sequence"/>
</dbReference>
<keyword evidence="2" id="KW-1185">Reference proteome</keyword>
<dbReference type="EMBL" id="JAERUA010000013">
    <property type="protein sequence ID" value="KAI1891877.1"/>
    <property type="molecule type" value="Genomic_DNA"/>
</dbReference>
<evidence type="ECO:0000313" key="2">
    <source>
        <dbReference type="Proteomes" id="UP000829720"/>
    </source>
</evidence>
<reference evidence="1" key="1">
    <citation type="submission" date="2021-01" db="EMBL/GenBank/DDBJ databases">
        <authorList>
            <person name="Zahm M."/>
            <person name="Roques C."/>
            <person name="Cabau C."/>
            <person name="Klopp C."/>
            <person name="Donnadieu C."/>
            <person name="Jouanno E."/>
            <person name="Lampietro C."/>
            <person name="Louis A."/>
            <person name="Herpin A."/>
            <person name="Echchiki A."/>
            <person name="Berthelot C."/>
            <person name="Parey E."/>
            <person name="Roest-Crollius H."/>
            <person name="Braasch I."/>
            <person name="Postlethwait J."/>
            <person name="Bobe J."/>
            <person name="Montfort J."/>
            <person name="Bouchez O."/>
            <person name="Begum T."/>
            <person name="Mejri S."/>
            <person name="Adams A."/>
            <person name="Chen W.-J."/>
            <person name="Guiguen Y."/>
        </authorList>
    </citation>
    <scope>NUCLEOTIDE SEQUENCE</scope>
    <source>
        <tissue evidence="1">Blood</tissue>
    </source>
</reference>
<protein>
    <submittedName>
        <fullName evidence="1">Uncharacterized protein</fullName>
    </submittedName>
</protein>
<name>A0A8T3D8D3_9TELE</name>
<accession>A0A8T3D8D3</accession>
<gene>
    <name evidence="1" type="ORF">AGOR_G00148250</name>
</gene>
<evidence type="ECO:0000313" key="1">
    <source>
        <dbReference type="EMBL" id="KAI1891877.1"/>
    </source>
</evidence>